<organism evidence="1 2">
    <name type="scientific">Panagrellus redivivus</name>
    <name type="common">Microworm</name>
    <dbReference type="NCBI Taxonomy" id="6233"/>
    <lineage>
        <taxon>Eukaryota</taxon>
        <taxon>Metazoa</taxon>
        <taxon>Ecdysozoa</taxon>
        <taxon>Nematoda</taxon>
        <taxon>Chromadorea</taxon>
        <taxon>Rhabditida</taxon>
        <taxon>Tylenchina</taxon>
        <taxon>Panagrolaimomorpha</taxon>
        <taxon>Panagrolaimoidea</taxon>
        <taxon>Panagrolaimidae</taxon>
        <taxon>Panagrellus</taxon>
    </lineage>
</organism>
<dbReference type="WBParaSite" id="Pan_g15519.t1">
    <property type="protein sequence ID" value="Pan_g15519.t1"/>
    <property type="gene ID" value="Pan_g15519"/>
</dbReference>
<proteinExistence type="predicted"/>
<dbReference type="AlphaFoldDB" id="A0A7E4V226"/>
<reference evidence="2" key="2">
    <citation type="submission" date="2020-10" db="UniProtKB">
        <authorList>
            <consortium name="WormBaseParasite"/>
        </authorList>
    </citation>
    <scope>IDENTIFICATION</scope>
</reference>
<dbReference type="Proteomes" id="UP000492821">
    <property type="component" value="Unassembled WGS sequence"/>
</dbReference>
<reference evidence="1" key="1">
    <citation type="journal article" date="2013" name="Genetics">
        <title>The draft genome and transcriptome of Panagrellus redivivus are shaped by the harsh demands of a free-living lifestyle.</title>
        <authorList>
            <person name="Srinivasan J."/>
            <person name="Dillman A.R."/>
            <person name="Macchietto M.G."/>
            <person name="Heikkinen L."/>
            <person name="Lakso M."/>
            <person name="Fracchia K.M."/>
            <person name="Antoshechkin I."/>
            <person name="Mortazavi A."/>
            <person name="Wong G."/>
            <person name="Sternberg P.W."/>
        </authorList>
    </citation>
    <scope>NUCLEOTIDE SEQUENCE [LARGE SCALE GENOMIC DNA]</scope>
    <source>
        <strain evidence="1">MT8872</strain>
    </source>
</reference>
<accession>A0A7E4V226</accession>
<evidence type="ECO:0000313" key="1">
    <source>
        <dbReference type="Proteomes" id="UP000492821"/>
    </source>
</evidence>
<name>A0A7E4V226_PANRE</name>
<keyword evidence="1" id="KW-1185">Reference proteome</keyword>
<sequence>MVHTSPSYAFCTAEAFNATLLSSICLLHTVPIPLQRSLLPIAVSVNVFDLNLHDAVLILLRSVVASYLIIGPLRFHGTISLSARRPPRSTVLHRPSKFLFLRAPPL</sequence>
<evidence type="ECO:0000313" key="2">
    <source>
        <dbReference type="WBParaSite" id="Pan_g15519.t1"/>
    </source>
</evidence>
<protein>
    <submittedName>
        <fullName evidence="2">7TM GPCR serpentine receptor class x (Srx) domain-containing protein</fullName>
    </submittedName>
</protein>